<dbReference type="Proteomes" id="UP000886744">
    <property type="component" value="Unassembled WGS sequence"/>
</dbReference>
<dbReference type="EMBL" id="DVHI01000071">
    <property type="protein sequence ID" value="HIR63006.1"/>
    <property type="molecule type" value="Genomic_DNA"/>
</dbReference>
<dbReference type="Pfam" id="PF08522">
    <property type="entry name" value="BT_3987-like_N"/>
    <property type="match status" value="1"/>
</dbReference>
<evidence type="ECO:0000256" key="1">
    <source>
        <dbReference type="SAM" id="SignalP"/>
    </source>
</evidence>
<evidence type="ECO:0000313" key="4">
    <source>
        <dbReference type="Proteomes" id="UP000886744"/>
    </source>
</evidence>
<dbReference type="Gene3D" id="2.60.40.1740">
    <property type="entry name" value="hypothetical protein (bacova_03559)"/>
    <property type="match status" value="1"/>
</dbReference>
<accession>A0A9D1J6L4</accession>
<reference evidence="3" key="1">
    <citation type="submission" date="2020-10" db="EMBL/GenBank/DDBJ databases">
        <authorList>
            <person name="Gilroy R."/>
        </authorList>
    </citation>
    <scope>NUCLEOTIDE SEQUENCE</scope>
    <source>
        <strain evidence="3">ChiHjej13B12-12457</strain>
    </source>
</reference>
<sequence>MKSIHKIILAFAVPALMLCATSCLDDDPLIDWSQLGVVVELPYTSHSQVKNNVAQGTVLTFELMVNYTIDYADKVTEDIPVGLAVDQDMVTEFNSSLAASEQQCEIFPAGSYDLPSQLVIAAGTKKTAVDFNVTVDSRFEPGHRYLLPVVISSVPDSYIISGNFGHLYLEINMAD</sequence>
<comment type="caution">
    <text evidence="3">The sequence shown here is derived from an EMBL/GenBank/DDBJ whole genome shotgun (WGS) entry which is preliminary data.</text>
</comment>
<name>A0A9D1J6L4_9BACT</name>
<reference evidence="3" key="2">
    <citation type="journal article" date="2021" name="PeerJ">
        <title>Extensive microbial diversity within the chicken gut microbiome revealed by metagenomics and culture.</title>
        <authorList>
            <person name="Gilroy R."/>
            <person name="Ravi A."/>
            <person name="Getino M."/>
            <person name="Pursley I."/>
            <person name="Horton D.L."/>
            <person name="Alikhan N.F."/>
            <person name="Baker D."/>
            <person name="Gharbi K."/>
            <person name="Hall N."/>
            <person name="Watson M."/>
            <person name="Adriaenssens E.M."/>
            <person name="Foster-Nyarko E."/>
            <person name="Jarju S."/>
            <person name="Secka A."/>
            <person name="Antonio M."/>
            <person name="Oren A."/>
            <person name="Chaudhuri R.R."/>
            <person name="La Ragione R."/>
            <person name="Hildebrand F."/>
            <person name="Pallen M.J."/>
        </authorList>
    </citation>
    <scope>NUCLEOTIDE SEQUENCE</scope>
    <source>
        <strain evidence="3">ChiHjej13B12-12457</strain>
    </source>
</reference>
<gene>
    <name evidence="3" type="ORF">IAC94_05740</name>
</gene>
<feature type="signal peptide" evidence="1">
    <location>
        <begin position="1"/>
        <end position="25"/>
    </location>
</feature>
<protein>
    <submittedName>
        <fullName evidence="3">DUF1735 domain-containing protein</fullName>
    </submittedName>
</protein>
<dbReference type="InterPro" id="IPR013728">
    <property type="entry name" value="BT_3987-like_N"/>
</dbReference>
<evidence type="ECO:0000313" key="3">
    <source>
        <dbReference type="EMBL" id="HIR63006.1"/>
    </source>
</evidence>
<organism evidence="3 4">
    <name type="scientific">Candidatus Coprenecus avistercoris</name>
    <dbReference type="NCBI Taxonomy" id="2840730"/>
    <lineage>
        <taxon>Bacteria</taxon>
        <taxon>Pseudomonadati</taxon>
        <taxon>Bacteroidota</taxon>
        <taxon>Bacteroidia</taxon>
        <taxon>Bacteroidales</taxon>
        <taxon>Rikenellaceae</taxon>
        <taxon>Rikenellaceae incertae sedis</taxon>
        <taxon>Candidatus Coprenecus</taxon>
    </lineage>
</organism>
<proteinExistence type="predicted"/>
<feature type="chain" id="PRO_5038854873" evidence="1">
    <location>
        <begin position="26"/>
        <end position="175"/>
    </location>
</feature>
<keyword evidence="1" id="KW-0732">Signal</keyword>
<dbReference type="AlphaFoldDB" id="A0A9D1J6L4"/>
<feature type="domain" description="BT-3987-like N-terminal" evidence="2">
    <location>
        <begin position="54"/>
        <end position="155"/>
    </location>
</feature>
<evidence type="ECO:0000259" key="2">
    <source>
        <dbReference type="Pfam" id="PF08522"/>
    </source>
</evidence>